<dbReference type="InterPro" id="IPR036610">
    <property type="entry name" value="PEBP-like_sf"/>
</dbReference>
<evidence type="ECO:0000313" key="2">
    <source>
        <dbReference type="EMBL" id="CAF4021694.1"/>
    </source>
</evidence>
<dbReference type="Gene3D" id="3.90.280.10">
    <property type="entry name" value="PEBP-like"/>
    <property type="match status" value="1"/>
</dbReference>
<evidence type="ECO:0000313" key="1">
    <source>
        <dbReference type="EMBL" id="CAF1423932.1"/>
    </source>
</evidence>
<reference evidence="2" key="1">
    <citation type="submission" date="2021-02" db="EMBL/GenBank/DDBJ databases">
        <authorList>
            <person name="Nowell W R."/>
        </authorList>
    </citation>
    <scope>NUCLEOTIDE SEQUENCE</scope>
</reference>
<dbReference type="InterPro" id="IPR008914">
    <property type="entry name" value="PEBP"/>
</dbReference>
<organism evidence="2 3">
    <name type="scientific">Rotaria sordida</name>
    <dbReference type="NCBI Taxonomy" id="392033"/>
    <lineage>
        <taxon>Eukaryota</taxon>
        <taxon>Metazoa</taxon>
        <taxon>Spiralia</taxon>
        <taxon>Gnathifera</taxon>
        <taxon>Rotifera</taxon>
        <taxon>Eurotatoria</taxon>
        <taxon>Bdelloidea</taxon>
        <taxon>Philodinida</taxon>
        <taxon>Philodinidae</taxon>
        <taxon>Rotaria</taxon>
    </lineage>
</organism>
<dbReference type="InterPro" id="IPR035810">
    <property type="entry name" value="PEBP_euk"/>
</dbReference>
<dbReference type="EMBL" id="CAJOBD010005160">
    <property type="protein sequence ID" value="CAF4021694.1"/>
    <property type="molecule type" value="Genomic_DNA"/>
</dbReference>
<evidence type="ECO:0000313" key="3">
    <source>
        <dbReference type="Proteomes" id="UP000663836"/>
    </source>
</evidence>
<proteinExistence type="predicted"/>
<dbReference type="PANTHER" id="PTHR11362:SF82">
    <property type="entry name" value="PHOSPHATIDYLETHANOLAMINE-BINDING PROTEIN 4"/>
    <property type="match status" value="1"/>
</dbReference>
<protein>
    <recommendedName>
        <fullName evidence="4">Phosphatidylethanolamine-binding protein</fullName>
    </recommendedName>
</protein>
<dbReference type="Proteomes" id="UP000663864">
    <property type="component" value="Unassembled WGS sequence"/>
</dbReference>
<dbReference type="Pfam" id="PF01161">
    <property type="entry name" value="PBP"/>
    <property type="match status" value="1"/>
</dbReference>
<name>A0A819Q1P3_9BILA</name>
<dbReference type="PANTHER" id="PTHR11362">
    <property type="entry name" value="PHOSPHATIDYLETHANOLAMINE-BINDING PROTEIN"/>
    <property type="match status" value="1"/>
</dbReference>
<evidence type="ECO:0008006" key="4">
    <source>
        <dbReference type="Google" id="ProtNLM"/>
    </source>
</evidence>
<dbReference type="AlphaFoldDB" id="A0A819Q1P3"/>
<sequence length="169" mass="19666">MSEEISSDVAYLLNLSEKFQNNSNELQIKYENDFVNPGSRLTKEQAKEEPFIQINILPEQNTFRTLVMIDPDAPSPSQPITGPFIHWIKANFQDNHLNNGENICPYMGPGPREATGEHRYIFLLYQSNQIIKQDKQFNSIPERRKFTLEKFVSDNHLTLIHLTYFTVYA</sequence>
<dbReference type="SUPFAM" id="SSF49777">
    <property type="entry name" value="PEBP-like"/>
    <property type="match status" value="1"/>
</dbReference>
<accession>A0A819Q1P3</accession>
<dbReference type="CDD" id="cd00866">
    <property type="entry name" value="PEBP_euk"/>
    <property type="match status" value="1"/>
</dbReference>
<dbReference type="EMBL" id="CAJNOT010004261">
    <property type="protein sequence ID" value="CAF1423932.1"/>
    <property type="molecule type" value="Genomic_DNA"/>
</dbReference>
<gene>
    <name evidence="2" type="ORF">JBS370_LOCUS27446</name>
    <name evidence="1" type="ORF">ZHD862_LOCUS34072</name>
</gene>
<dbReference type="Proteomes" id="UP000663836">
    <property type="component" value="Unassembled WGS sequence"/>
</dbReference>
<comment type="caution">
    <text evidence="2">The sequence shown here is derived from an EMBL/GenBank/DDBJ whole genome shotgun (WGS) entry which is preliminary data.</text>
</comment>